<evidence type="ECO:0000313" key="2">
    <source>
        <dbReference type="EMBL" id="WLH02861.1"/>
    </source>
</evidence>
<gene>
    <name evidence="2" type="ORF">PSH92_08320</name>
</gene>
<evidence type="ECO:0000313" key="3">
    <source>
        <dbReference type="Proteomes" id="UP001224838"/>
    </source>
</evidence>
<accession>A0ABY9FH39</accession>
<keyword evidence="1" id="KW-0472">Membrane</keyword>
<feature type="transmembrane region" description="Helical" evidence="1">
    <location>
        <begin position="302"/>
        <end position="320"/>
    </location>
</feature>
<dbReference type="EMBL" id="CP117451">
    <property type="protein sequence ID" value="WLH02861.1"/>
    <property type="molecule type" value="Genomic_DNA"/>
</dbReference>
<evidence type="ECO:0008006" key="4">
    <source>
        <dbReference type="Google" id="ProtNLM"/>
    </source>
</evidence>
<dbReference type="Proteomes" id="UP001224838">
    <property type="component" value="Chromosome"/>
</dbReference>
<feature type="transmembrane region" description="Helical" evidence="1">
    <location>
        <begin position="240"/>
        <end position="258"/>
    </location>
</feature>
<reference evidence="2 3" key="1">
    <citation type="submission" date="2023-02" db="EMBL/GenBank/DDBJ databases">
        <title>Evolution of Hrp T3SS in non-pathogenic Pseudomonas fluorescens.</title>
        <authorList>
            <person name="Liao K."/>
            <person name="Wei H."/>
            <person name="Gu Y."/>
        </authorList>
    </citation>
    <scope>NUCLEOTIDE SEQUENCE [LARGE SCALE GENOMIC DNA]</scope>
    <source>
        <strain evidence="2 3">FP2034</strain>
    </source>
</reference>
<feature type="transmembrane region" description="Helical" evidence="1">
    <location>
        <begin position="270"/>
        <end position="290"/>
    </location>
</feature>
<proteinExistence type="predicted"/>
<feature type="transmembrane region" description="Helical" evidence="1">
    <location>
        <begin position="108"/>
        <end position="126"/>
    </location>
</feature>
<evidence type="ECO:0000256" key="1">
    <source>
        <dbReference type="SAM" id="Phobius"/>
    </source>
</evidence>
<dbReference type="RefSeq" id="WP_305470298.1">
    <property type="nucleotide sequence ID" value="NZ_CP117425.1"/>
</dbReference>
<keyword evidence="1" id="KW-1133">Transmembrane helix</keyword>
<feature type="transmembrane region" description="Helical" evidence="1">
    <location>
        <begin position="154"/>
        <end position="177"/>
    </location>
</feature>
<name>A0ABY9FH39_9PSED</name>
<feature type="transmembrane region" description="Helical" evidence="1">
    <location>
        <begin position="83"/>
        <end position="101"/>
    </location>
</feature>
<sequence>MKLYMRKSTFLLFFFAVSAVLFYAFLGRYMLSGEIDFKFFADSLTYEKLYQESDFKSFSEMISWDSNYFGPLVILEVFGGDRVLVLCFNIALAFISLWLVRTGDQYDWVLFVFLFFLSPITFSSLLSINKEIISLLTMSLLVAWLFRRSAGYLILAFISSFLVRWQLSLFILVVFSAFSSINPLRHQRVFFLALLLSGISIVYFFIGDQFVGVNSNADRGAAIDEGSGAYVFLNDAQRNGLYFLVFIPKALHAMYGLVFRVGNVFDFNDVYNNVVVTLHCLVAFLFFLIIFFRRRLRLSDDLIFIAVIYCSIFVLTPIYSPRYFYPVFFLSCLVLARRSEFVGVVKNFGSQARLG</sequence>
<organism evidence="2 3">
    <name type="scientific">Pseudomonas beijingensis</name>
    <dbReference type="NCBI Taxonomy" id="2954101"/>
    <lineage>
        <taxon>Bacteria</taxon>
        <taxon>Pseudomonadati</taxon>
        <taxon>Pseudomonadota</taxon>
        <taxon>Gammaproteobacteria</taxon>
        <taxon>Pseudomonadales</taxon>
        <taxon>Pseudomonadaceae</taxon>
        <taxon>Pseudomonas</taxon>
    </lineage>
</organism>
<feature type="transmembrane region" description="Helical" evidence="1">
    <location>
        <begin position="189"/>
        <end position="206"/>
    </location>
</feature>
<keyword evidence="3" id="KW-1185">Reference proteome</keyword>
<keyword evidence="1" id="KW-0812">Transmembrane</keyword>
<protein>
    <recommendedName>
        <fullName evidence="4">EpsG family protein</fullName>
    </recommendedName>
</protein>